<evidence type="ECO:0000313" key="1">
    <source>
        <dbReference type="EMBL" id="PUU72742.1"/>
    </source>
</evidence>
<reference evidence="1 2" key="1">
    <citation type="submission" date="2017-04" db="EMBL/GenBank/DDBJ databases">
        <title>Draft genome sequence of Tuber borchii Vittad., a whitish edible truffle.</title>
        <authorList>
            <consortium name="DOE Joint Genome Institute"/>
            <person name="Murat C."/>
            <person name="Kuo A."/>
            <person name="Barry K.W."/>
            <person name="Clum A."/>
            <person name="Dockter R.B."/>
            <person name="Fauchery L."/>
            <person name="Iotti M."/>
            <person name="Kohler A."/>
            <person name="Labutti K."/>
            <person name="Lindquist E.A."/>
            <person name="Lipzen A."/>
            <person name="Ohm R.A."/>
            <person name="Wang M."/>
            <person name="Grigoriev I.V."/>
            <person name="Zambonelli A."/>
            <person name="Martin F.M."/>
        </authorList>
    </citation>
    <scope>NUCLEOTIDE SEQUENCE [LARGE SCALE GENOMIC DNA]</scope>
    <source>
        <strain evidence="1 2">Tbo3840</strain>
    </source>
</reference>
<keyword evidence="2" id="KW-1185">Reference proteome</keyword>
<dbReference type="AlphaFoldDB" id="A0A2T6ZB67"/>
<proteinExistence type="predicted"/>
<comment type="caution">
    <text evidence="1">The sequence shown here is derived from an EMBL/GenBank/DDBJ whole genome shotgun (WGS) entry which is preliminary data.</text>
</comment>
<gene>
    <name evidence="1" type="ORF">B9Z19DRAFT_628977</name>
</gene>
<name>A0A2T6ZB67_TUBBO</name>
<accession>A0A2T6ZB67</accession>
<organism evidence="1 2">
    <name type="scientific">Tuber borchii</name>
    <name type="common">White truffle</name>
    <dbReference type="NCBI Taxonomy" id="42251"/>
    <lineage>
        <taxon>Eukaryota</taxon>
        <taxon>Fungi</taxon>
        <taxon>Dikarya</taxon>
        <taxon>Ascomycota</taxon>
        <taxon>Pezizomycotina</taxon>
        <taxon>Pezizomycetes</taxon>
        <taxon>Pezizales</taxon>
        <taxon>Tuberaceae</taxon>
        <taxon>Tuber</taxon>
    </lineage>
</organism>
<protein>
    <submittedName>
        <fullName evidence="1">Uncharacterized protein</fullName>
    </submittedName>
</protein>
<evidence type="ECO:0000313" key="2">
    <source>
        <dbReference type="Proteomes" id="UP000244722"/>
    </source>
</evidence>
<dbReference type="EMBL" id="NESQ01000474">
    <property type="protein sequence ID" value="PUU72742.1"/>
    <property type="molecule type" value="Genomic_DNA"/>
</dbReference>
<sequence>MSPLCRSLFSGSLLGTGVTNRICRKGKKTKKKGWVTHCGDGSPSSCTPVQDSTRVQFCIPHRIALGEGNTDWWWWARPGTLTRLAWPFGWVIMDVGRCVGVVGTTLRVYYLCLTHFELNTFCTFVSSLGEFCGYKIFHLHPPIDQ</sequence>
<dbReference type="Proteomes" id="UP000244722">
    <property type="component" value="Unassembled WGS sequence"/>
</dbReference>